<reference evidence="13 14" key="1">
    <citation type="submission" date="2017-05" db="EMBL/GenBank/DDBJ databases">
        <title>Genomic insights into alkan degradation activity of Oleiphilus messinensis.</title>
        <authorList>
            <person name="Kozyavkin S.A."/>
            <person name="Slesarev A.I."/>
            <person name="Golyshin P.N."/>
            <person name="Korzhenkov A."/>
            <person name="Golyshina O.N."/>
            <person name="Toshchakov S.V."/>
        </authorList>
    </citation>
    <scope>NUCLEOTIDE SEQUENCE [LARGE SCALE GENOMIC DNA]</scope>
    <source>
        <strain evidence="13 14">ME102</strain>
    </source>
</reference>
<dbReference type="GO" id="GO:0005829">
    <property type="term" value="C:cytosol"/>
    <property type="evidence" value="ECO:0007669"/>
    <property type="project" value="TreeGrafter"/>
</dbReference>
<dbReference type="GO" id="GO:0006777">
    <property type="term" value="P:Mo-molybdopterin cofactor biosynthetic process"/>
    <property type="evidence" value="ECO:0007669"/>
    <property type="project" value="UniProtKB-UniRule"/>
</dbReference>
<keyword evidence="9 11" id="KW-0501">Molybdenum cofactor biosynthesis</keyword>
<evidence type="ECO:0000259" key="12">
    <source>
        <dbReference type="SMART" id="SM00852"/>
    </source>
</evidence>
<feature type="domain" description="MoaB/Mog" evidence="12">
    <location>
        <begin position="185"/>
        <end position="322"/>
    </location>
</feature>
<dbReference type="InterPro" id="IPR038987">
    <property type="entry name" value="MoeA-like"/>
</dbReference>
<dbReference type="Gene3D" id="3.40.980.10">
    <property type="entry name" value="MoaB/Mog-like domain"/>
    <property type="match status" value="1"/>
</dbReference>
<evidence type="ECO:0000256" key="2">
    <source>
        <dbReference type="ARBA" id="ARBA00002901"/>
    </source>
</evidence>
<dbReference type="InterPro" id="IPR008284">
    <property type="entry name" value="MoCF_biosynth_CS"/>
</dbReference>
<evidence type="ECO:0000256" key="1">
    <source>
        <dbReference type="ARBA" id="ARBA00001946"/>
    </source>
</evidence>
<sequence length="409" mass="43959">MHDQLTSVDDALHYLLEHTQPLEAREVRPLTEAIGRILADPVYSSISVPPQDNSAVDGYAVNTRFISTDRCLPVSQRIPAGHTPKPLQPGTAARIFTGAFIPEGADAVVMQENVQAQEGTTEQNGTIIKLPDTITPEQNIRPKGQDIQQGQVVLPAGTRLRPQELGLLASIGTADLPLFRPLRVGIISTGDELAEPGTPLQSGQIYNSNRYMLHGLLAQLPCNIQDYGIIPDTADATLSALDKAAAKCDLIITSGGVSVGEEDHIKNSIDQLGQLNLWKIAIKPGKPLAFGAIRETPIIGLPGNPGAVFVTFNVFARPFILKSCGALSYTPQSFPVPLGFNIKKPGIRREYLRVKFTQDPATGPCLEAYPNQSSGVLSSACWGDGFAIIRENTAPQCGDLVEFIPFSVL</sequence>
<name>A0A1Y0I1V2_9GAMM</name>
<dbReference type="Gene3D" id="2.40.340.10">
    <property type="entry name" value="MoeA, C-terminal, domain IV"/>
    <property type="match status" value="1"/>
</dbReference>
<protein>
    <recommendedName>
        <fullName evidence="11">Molybdopterin molybdenumtransferase</fullName>
        <ecNumber evidence="11">2.10.1.1</ecNumber>
    </recommendedName>
</protein>
<dbReference type="RefSeq" id="WP_087459665.1">
    <property type="nucleotide sequence ID" value="NZ_CP021425.1"/>
</dbReference>
<dbReference type="Pfam" id="PF03453">
    <property type="entry name" value="MoeA_N"/>
    <property type="match status" value="1"/>
</dbReference>
<dbReference type="PANTHER" id="PTHR10192:SF5">
    <property type="entry name" value="GEPHYRIN"/>
    <property type="match status" value="1"/>
</dbReference>
<dbReference type="Pfam" id="PF00994">
    <property type="entry name" value="MoCF_biosynth"/>
    <property type="match status" value="1"/>
</dbReference>
<dbReference type="OrthoDB" id="9804758at2"/>
<dbReference type="SMART" id="SM00852">
    <property type="entry name" value="MoCF_biosynth"/>
    <property type="match status" value="1"/>
</dbReference>
<dbReference type="InterPro" id="IPR005110">
    <property type="entry name" value="MoeA_linker/N"/>
</dbReference>
<dbReference type="AlphaFoldDB" id="A0A1Y0I1V2"/>
<dbReference type="KEGG" id="ome:OLMES_0364"/>
<dbReference type="CDD" id="cd00887">
    <property type="entry name" value="MoeA"/>
    <property type="match status" value="1"/>
</dbReference>
<dbReference type="GO" id="GO:0046872">
    <property type="term" value="F:metal ion binding"/>
    <property type="evidence" value="ECO:0007669"/>
    <property type="project" value="UniProtKB-UniRule"/>
</dbReference>
<evidence type="ECO:0000313" key="14">
    <source>
        <dbReference type="Proteomes" id="UP000196027"/>
    </source>
</evidence>
<dbReference type="EC" id="2.10.1.1" evidence="11"/>
<dbReference type="InterPro" id="IPR036425">
    <property type="entry name" value="MoaB/Mog-like_dom_sf"/>
</dbReference>
<organism evidence="13 14">
    <name type="scientific">Oleiphilus messinensis</name>
    <dbReference type="NCBI Taxonomy" id="141451"/>
    <lineage>
        <taxon>Bacteria</taxon>
        <taxon>Pseudomonadati</taxon>
        <taxon>Pseudomonadota</taxon>
        <taxon>Gammaproteobacteria</taxon>
        <taxon>Oceanospirillales</taxon>
        <taxon>Oleiphilaceae</taxon>
        <taxon>Oleiphilus</taxon>
    </lineage>
</organism>
<dbReference type="Proteomes" id="UP000196027">
    <property type="component" value="Chromosome"/>
</dbReference>
<dbReference type="SUPFAM" id="SSF63882">
    <property type="entry name" value="MoeA N-terminal region -like"/>
    <property type="match status" value="1"/>
</dbReference>
<comment type="catalytic activity">
    <reaction evidence="10">
        <text>adenylyl-molybdopterin + molybdate = Mo-molybdopterin + AMP + H(+)</text>
        <dbReference type="Rhea" id="RHEA:35047"/>
        <dbReference type="ChEBI" id="CHEBI:15378"/>
        <dbReference type="ChEBI" id="CHEBI:36264"/>
        <dbReference type="ChEBI" id="CHEBI:62727"/>
        <dbReference type="ChEBI" id="CHEBI:71302"/>
        <dbReference type="ChEBI" id="CHEBI:456215"/>
        <dbReference type="EC" id="2.10.1.1"/>
    </reaction>
</comment>
<evidence type="ECO:0000256" key="3">
    <source>
        <dbReference type="ARBA" id="ARBA00005046"/>
    </source>
</evidence>
<evidence type="ECO:0000313" key="13">
    <source>
        <dbReference type="EMBL" id="ARU54468.1"/>
    </source>
</evidence>
<evidence type="ECO:0000256" key="7">
    <source>
        <dbReference type="ARBA" id="ARBA00022723"/>
    </source>
</evidence>
<dbReference type="Gene3D" id="2.170.190.11">
    <property type="entry name" value="Molybdopterin biosynthesis moea protein, domain 3"/>
    <property type="match status" value="1"/>
</dbReference>
<proteinExistence type="inferred from homology"/>
<dbReference type="UniPathway" id="UPA00344"/>
<dbReference type="InterPro" id="IPR005111">
    <property type="entry name" value="MoeA_C_domain_IV"/>
</dbReference>
<dbReference type="InterPro" id="IPR036135">
    <property type="entry name" value="MoeA_linker/N_sf"/>
</dbReference>
<dbReference type="EMBL" id="CP021425">
    <property type="protein sequence ID" value="ARU54468.1"/>
    <property type="molecule type" value="Genomic_DNA"/>
</dbReference>
<comment type="pathway">
    <text evidence="3 11">Cofactor biosynthesis; molybdopterin biosynthesis.</text>
</comment>
<comment type="similarity">
    <text evidence="4 11">Belongs to the MoeA family.</text>
</comment>
<dbReference type="SUPFAM" id="SSF53218">
    <property type="entry name" value="Molybdenum cofactor biosynthesis proteins"/>
    <property type="match status" value="1"/>
</dbReference>
<keyword evidence="7 11" id="KW-0479">Metal-binding</keyword>
<evidence type="ECO:0000256" key="11">
    <source>
        <dbReference type="RuleBase" id="RU365090"/>
    </source>
</evidence>
<evidence type="ECO:0000256" key="6">
    <source>
        <dbReference type="ARBA" id="ARBA00022679"/>
    </source>
</evidence>
<dbReference type="InterPro" id="IPR036688">
    <property type="entry name" value="MoeA_C_domain_IV_sf"/>
</dbReference>
<keyword evidence="8 11" id="KW-0460">Magnesium</keyword>
<dbReference type="NCBIfam" id="NF045515">
    <property type="entry name" value="Glp_gephyrin"/>
    <property type="match status" value="1"/>
</dbReference>
<comment type="function">
    <text evidence="2 11">Catalyzes the insertion of molybdate into adenylated molybdopterin with the concomitant release of AMP.</text>
</comment>
<dbReference type="NCBIfam" id="TIGR00177">
    <property type="entry name" value="molyb_syn"/>
    <property type="match status" value="1"/>
</dbReference>
<comment type="cofactor">
    <cofactor evidence="1 11">
        <name>Mg(2+)</name>
        <dbReference type="ChEBI" id="CHEBI:18420"/>
    </cofactor>
</comment>
<evidence type="ECO:0000256" key="8">
    <source>
        <dbReference type="ARBA" id="ARBA00022842"/>
    </source>
</evidence>
<keyword evidence="5 11" id="KW-0500">Molybdenum</keyword>
<keyword evidence="6 11" id="KW-0808">Transferase</keyword>
<dbReference type="Pfam" id="PF03454">
    <property type="entry name" value="MoeA_C"/>
    <property type="match status" value="1"/>
</dbReference>
<keyword evidence="14" id="KW-1185">Reference proteome</keyword>
<dbReference type="GO" id="GO:0061599">
    <property type="term" value="F:molybdopterin molybdotransferase activity"/>
    <property type="evidence" value="ECO:0007669"/>
    <property type="project" value="UniProtKB-UniRule"/>
</dbReference>
<evidence type="ECO:0000256" key="4">
    <source>
        <dbReference type="ARBA" id="ARBA00010763"/>
    </source>
</evidence>
<dbReference type="PROSITE" id="PS01079">
    <property type="entry name" value="MOCF_BIOSYNTHESIS_2"/>
    <property type="match status" value="1"/>
</dbReference>
<evidence type="ECO:0000256" key="9">
    <source>
        <dbReference type="ARBA" id="ARBA00023150"/>
    </source>
</evidence>
<dbReference type="InterPro" id="IPR001453">
    <property type="entry name" value="MoaB/Mog_dom"/>
</dbReference>
<dbReference type="PANTHER" id="PTHR10192">
    <property type="entry name" value="MOLYBDOPTERIN BIOSYNTHESIS PROTEIN"/>
    <property type="match status" value="1"/>
</dbReference>
<dbReference type="SUPFAM" id="SSF63867">
    <property type="entry name" value="MoeA C-terminal domain-like"/>
    <property type="match status" value="1"/>
</dbReference>
<evidence type="ECO:0000256" key="10">
    <source>
        <dbReference type="ARBA" id="ARBA00047317"/>
    </source>
</evidence>
<dbReference type="Gene3D" id="3.90.105.10">
    <property type="entry name" value="Molybdopterin biosynthesis moea protein, domain 2"/>
    <property type="match status" value="1"/>
</dbReference>
<dbReference type="FunFam" id="3.40.980.10:FF:000004">
    <property type="entry name" value="Molybdopterin molybdenumtransferase"/>
    <property type="match status" value="1"/>
</dbReference>
<evidence type="ECO:0000256" key="5">
    <source>
        <dbReference type="ARBA" id="ARBA00022505"/>
    </source>
</evidence>
<accession>A0A1Y0I1V2</accession>
<gene>
    <name evidence="13" type="primary">moeA</name>
    <name evidence="13" type="ORF">OLMES_0364</name>
</gene>